<keyword evidence="1" id="KW-0472">Membrane</keyword>
<evidence type="ECO:0000313" key="3">
    <source>
        <dbReference type="Proteomes" id="UP001595767"/>
    </source>
</evidence>
<keyword evidence="1" id="KW-0812">Transmembrane</keyword>
<keyword evidence="1" id="KW-1133">Transmembrane helix</keyword>
<dbReference type="EMBL" id="JBHSBA010000005">
    <property type="protein sequence ID" value="MFC4125366.1"/>
    <property type="molecule type" value="Genomic_DNA"/>
</dbReference>
<sequence length="222" mass="24021">MKYQRPDSVLWAWAFAGFWFALCIAAAILGGAVVDSKTVVLIAVFVGAAPFVAVFNYDQALEQRHDRLHGGRIPMPPMPVRPPTPVGPPPPQLPPRLQGQWNRLTQAWNVVTELQHKGWVDADSTRGLPDSMNRLYQLGVADGMTDQLGGRRSGSVEQQIGRLADLLVALADEAVEHQATLGAGDFTPATIAAAAQRLSADRAAYRELMELSGTWHAPPGRG</sequence>
<comment type="caution">
    <text evidence="2">The sequence shown here is derived from an EMBL/GenBank/DDBJ whole genome shotgun (WGS) entry which is preliminary data.</text>
</comment>
<reference evidence="3" key="1">
    <citation type="journal article" date="2019" name="Int. J. Syst. Evol. Microbiol.">
        <title>The Global Catalogue of Microorganisms (GCM) 10K type strain sequencing project: providing services to taxonomists for standard genome sequencing and annotation.</title>
        <authorList>
            <consortium name="The Broad Institute Genomics Platform"/>
            <consortium name="The Broad Institute Genome Sequencing Center for Infectious Disease"/>
            <person name="Wu L."/>
            <person name="Ma J."/>
        </authorList>
    </citation>
    <scope>NUCLEOTIDE SEQUENCE [LARGE SCALE GENOMIC DNA]</scope>
    <source>
        <strain evidence="3">CGMCC 4.7204</strain>
    </source>
</reference>
<dbReference type="Proteomes" id="UP001595767">
    <property type="component" value="Unassembled WGS sequence"/>
</dbReference>
<keyword evidence="3" id="KW-1185">Reference proteome</keyword>
<dbReference type="RefSeq" id="WP_378549281.1">
    <property type="nucleotide sequence ID" value="NZ_JBHSBA010000005.1"/>
</dbReference>
<name>A0ABV8L3E0_9NOCA</name>
<feature type="transmembrane region" description="Helical" evidence="1">
    <location>
        <begin position="39"/>
        <end position="57"/>
    </location>
</feature>
<protein>
    <submittedName>
        <fullName evidence="2">Uncharacterized protein</fullName>
    </submittedName>
</protein>
<evidence type="ECO:0000313" key="2">
    <source>
        <dbReference type="EMBL" id="MFC4125366.1"/>
    </source>
</evidence>
<organism evidence="2 3">
    <name type="scientific">Nocardia rhizosphaerae</name>
    <dbReference type="NCBI Taxonomy" id="1691571"/>
    <lineage>
        <taxon>Bacteria</taxon>
        <taxon>Bacillati</taxon>
        <taxon>Actinomycetota</taxon>
        <taxon>Actinomycetes</taxon>
        <taxon>Mycobacteriales</taxon>
        <taxon>Nocardiaceae</taxon>
        <taxon>Nocardia</taxon>
    </lineage>
</organism>
<evidence type="ECO:0000256" key="1">
    <source>
        <dbReference type="SAM" id="Phobius"/>
    </source>
</evidence>
<feature type="transmembrane region" description="Helical" evidence="1">
    <location>
        <begin position="12"/>
        <end position="33"/>
    </location>
</feature>
<accession>A0ABV8L3E0</accession>
<gene>
    <name evidence="2" type="ORF">ACFOW8_10550</name>
</gene>
<proteinExistence type="predicted"/>